<evidence type="ECO:0000256" key="2">
    <source>
        <dbReference type="ARBA" id="ARBA00023002"/>
    </source>
</evidence>
<evidence type="ECO:0000313" key="4">
    <source>
        <dbReference type="EMBL" id="QPM92149.1"/>
    </source>
</evidence>
<dbReference type="InterPro" id="IPR016163">
    <property type="entry name" value="Ald_DH_C"/>
</dbReference>
<dbReference type="InterPro" id="IPR015590">
    <property type="entry name" value="Aldehyde_DH_dom"/>
</dbReference>
<gene>
    <name evidence="4" type="primary">betB_4</name>
    <name evidence="4" type="ORF">PSAL_034120</name>
</gene>
<dbReference type="Gene3D" id="3.40.309.10">
    <property type="entry name" value="Aldehyde Dehydrogenase, Chain A, domain 2"/>
    <property type="match status" value="1"/>
</dbReference>
<comment type="similarity">
    <text evidence="1">Belongs to the aldehyde dehydrogenase family.</text>
</comment>
<dbReference type="SUPFAM" id="SSF53720">
    <property type="entry name" value="ALDH-like"/>
    <property type="match status" value="1"/>
</dbReference>
<evidence type="ECO:0000259" key="3">
    <source>
        <dbReference type="Pfam" id="PF00171"/>
    </source>
</evidence>
<keyword evidence="2 4" id="KW-0560">Oxidoreductase</keyword>
<dbReference type="InterPro" id="IPR016162">
    <property type="entry name" value="Ald_DH_N"/>
</dbReference>
<dbReference type="EC" id="1.2.1.8" evidence="4"/>
<keyword evidence="5" id="KW-1185">Reference proteome</keyword>
<dbReference type="OrthoDB" id="9812625at2"/>
<organism evidence="4 5">
    <name type="scientific">Pseudooceanicola algae</name>
    <dbReference type="NCBI Taxonomy" id="1537215"/>
    <lineage>
        <taxon>Bacteria</taxon>
        <taxon>Pseudomonadati</taxon>
        <taxon>Pseudomonadota</taxon>
        <taxon>Alphaproteobacteria</taxon>
        <taxon>Rhodobacterales</taxon>
        <taxon>Paracoccaceae</taxon>
        <taxon>Pseudooceanicola</taxon>
    </lineage>
</organism>
<feature type="domain" description="Aldehyde dehydrogenase" evidence="3">
    <location>
        <begin position="3"/>
        <end position="452"/>
    </location>
</feature>
<dbReference type="InterPro" id="IPR016161">
    <property type="entry name" value="Ald_DH/histidinol_DH"/>
</dbReference>
<dbReference type="RefSeq" id="WP_119838758.1">
    <property type="nucleotide sequence ID" value="NZ_CP060436.1"/>
</dbReference>
<evidence type="ECO:0000313" key="5">
    <source>
        <dbReference type="Proteomes" id="UP000283786"/>
    </source>
</evidence>
<dbReference type="CDD" id="cd07102">
    <property type="entry name" value="ALDH_EDX86601"/>
    <property type="match status" value="1"/>
</dbReference>
<reference evidence="4 5" key="1">
    <citation type="submission" date="2020-08" db="EMBL/GenBank/DDBJ databases">
        <title>Genome sequence of Rhodobacteraceae bacterium Lw-13e.</title>
        <authorList>
            <person name="Poehlein A."/>
            <person name="Wolter L."/>
            <person name="Daniel R."/>
            <person name="Brinkhoff T."/>
        </authorList>
    </citation>
    <scope>NUCLEOTIDE SEQUENCE [LARGE SCALE GENOMIC DNA]</scope>
    <source>
        <strain evidence="4 5">Lw-13e</strain>
    </source>
</reference>
<protein>
    <submittedName>
        <fullName evidence="4">NAD/NADP-dependent betaine aldehyde dehydrogenase</fullName>
        <ecNumber evidence="4">1.2.1.8</ecNumber>
    </submittedName>
</protein>
<sequence length="458" mass="48287">MTETVKLISPVDGSVYLERSPLDQGAAQAAVEAARAAQPAWAARPMADRIAMVRKAVAIIGEQQDRMTTELAHQMGRPVRYGGEFGGFEERALYMADIAEAALAPTVIEDSAAFTRKITREAHGVVLVVAPWNYPYMTAINTIAPALIAGNTVVLKHATQTLKVGEHLAEAFAAAGVPSEVFQNVVLSHDTTSALIAARAFDFVNFTGSVGGGKAMEHAAAGTFTPVSTELGGKDPGYVRADADLDAAVDGLMDGAMFNAGQCCCGMERIYVHESLYEAFVEKAVAWVNAQKLGNPLDTETTLGPMANVRFAATVRAQIDAAVAAGATAHIAPMPADDGGAYLTPQILTGVTHDMEVMTEESFGPVVGIMPVSGDEEAIALMNDCQYGLTAAVFTTDAAAMEVIAPQLQTGTVFMNRCDYLDPALCWTGCKDTGHGAGLSALGFQALTRPKSHHYRKS</sequence>
<dbReference type="AlphaFoldDB" id="A0A418SI42"/>
<dbReference type="KEGG" id="palw:PSAL_034120"/>
<evidence type="ECO:0000256" key="1">
    <source>
        <dbReference type="ARBA" id="ARBA00009986"/>
    </source>
</evidence>
<dbReference type="EMBL" id="CP060436">
    <property type="protein sequence ID" value="QPM92149.1"/>
    <property type="molecule type" value="Genomic_DNA"/>
</dbReference>
<dbReference type="Proteomes" id="UP000283786">
    <property type="component" value="Chromosome"/>
</dbReference>
<dbReference type="GO" id="GO:0008802">
    <property type="term" value="F:betaine-aldehyde dehydrogenase (NAD+) activity"/>
    <property type="evidence" value="ECO:0007669"/>
    <property type="project" value="UniProtKB-EC"/>
</dbReference>
<accession>A0A418SI42</accession>
<dbReference type="PANTHER" id="PTHR11699">
    <property type="entry name" value="ALDEHYDE DEHYDROGENASE-RELATED"/>
    <property type="match status" value="1"/>
</dbReference>
<name>A0A418SI42_9RHOB</name>
<proteinExistence type="inferred from homology"/>
<dbReference type="FunFam" id="3.40.309.10:FF:000009">
    <property type="entry name" value="Aldehyde dehydrogenase A"/>
    <property type="match status" value="1"/>
</dbReference>
<dbReference type="Pfam" id="PF00171">
    <property type="entry name" value="Aldedh"/>
    <property type="match status" value="1"/>
</dbReference>
<dbReference type="Gene3D" id="3.40.605.10">
    <property type="entry name" value="Aldehyde Dehydrogenase, Chain A, domain 1"/>
    <property type="match status" value="1"/>
</dbReference>